<dbReference type="Gene3D" id="3.30.420.10">
    <property type="entry name" value="Ribonuclease H-like superfamily/Ribonuclease H"/>
    <property type="match status" value="1"/>
</dbReference>
<gene>
    <name evidence="5" type="ORF">Tco_0726862</name>
</gene>
<protein>
    <submittedName>
        <fullName evidence="5">Integrase, catalytic region, zinc finger, CCHC-type containing protein</fullName>
    </submittedName>
</protein>
<dbReference type="InterPro" id="IPR001584">
    <property type="entry name" value="Integrase_cat-core"/>
</dbReference>
<keyword evidence="2" id="KW-0175">Coiled coil</keyword>
<dbReference type="PROSITE" id="PS50994">
    <property type="entry name" value="INTEGRASE"/>
    <property type="match status" value="1"/>
</dbReference>
<dbReference type="PANTHER" id="PTHR42648:SF32">
    <property type="entry name" value="RIBONUCLEASE H-LIKE DOMAIN, GAG-PRE-INTEGRASE DOMAIN PROTEIN-RELATED"/>
    <property type="match status" value="1"/>
</dbReference>
<reference evidence="5" key="1">
    <citation type="journal article" date="2022" name="Int. J. Mol. Sci.">
        <title>Draft Genome of Tanacetum Coccineum: Genomic Comparison of Closely Related Tanacetum-Family Plants.</title>
        <authorList>
            <person name="Yamashiro T."/>
            <person name="Shiraishi A."/>
            <person name="Nakayama K."/>
            <person name="Satake H."/>
        </authorList>
    </citation>
    <scope>NUCLEOTIDE SEQUENCE</scope>
</reference>
<dbReference type="Pfam" id="PF25597">
    <property type="entry name" value="SH3_retrovirus"/>
    <property type="match status" value="1"/>
</dbReference>
<feature type="region of interest" description="Disordered" evidence="3">
    <location>
        <begin position="807"/>
        <end position="839"/>
    </location>
</feature>
<dbReference type="InterPro" id="IPR012337">
    <property type="entry name" value="RNaseH-like_sf"/>
</dbReference>
<dbReference type="PANTHER" id="PTHR42648">
    <property type="entry name" value="TRANSPOSASE, PUTATIVE-RELATED"/>
    <property type="match status" value="1"/>
</dbReference>
<evidence type="ECO:0000313" key="5">
    <source>
        <dbReference type="EMBL" id="GJS76981.1"/>
    </source>
</evidence>
<reference evidence="5" key="2">
    <citation type="submission" date="2022-01" db="EMBL/GenBank/DDBJ databases">
        <authorList>
            <person name="Yamashiro T."/>
            <person name="Shiraishi A."/>
            <person name="Satake H."/>
            <person name="Nakayama K."/>
        </authorList>
    </citation>
    <scope>NUCLEOTIDE SEQUENCE</scope>
</reference>
<evidence type="ECO:0000256" key="1">
    <source>
        <dbReference type="ARBA" id="ARBA00022670"/>
    </source>
</evidence>
<dbReference type="SUPFAM" id="SSF53098">
    <property type="entry name" value="Ribonuclease H-like"/>
    <property type="match status" value="1"/>
</dbReference>
<dbReference type="Pfam" id="PF22936">
    <property type="entry name" value="Pol_BBD"/>
    <property type="match status" value="1"/>
</dbReference>
<organism evidence="5 6">
    <name type="scientific">Tanacetum coccineum</name>
    <dbReference type="NCBI Taxonomy" id="301880"/>
    <lineage>
        <taxon>Eukaryota</taxon>
        <taxon>Viridiplantae</taxon>
        <taxon>Streptophyta</taxon>
        <taxon>Embryophyta</taxon>
        <taxon>Tracheophyta</taxon>
        <taxon>Spermatophyta</taxon>
        <taxon>Magnoliopsida</taxon>
        <taxon>eudicotyledons</taxon>
        <taxon>Gunneridae</taxon>
        <taxon>Pentapetalae</taxon>
        <taxon>asterids</taxon>
        <taxon>campanulids</taxon>
        <taxon>Asterales</taxon>
        <taxon>Asteraceae</taxon>
        <taxon>Asteroideae</taxon>
        <taxon>Anthemideae</taxon>
        <taxon>Anthemidinae</taxon>
        <taxon>Tanacetum</taxon>
    </lineage>
</organism>
<proteinExistence type="predicted"/>
<evidence type="ECO:0000256" key="3">
    <source>
        <dbReference type="SAM" id="MobiDB-lite"/>
    </source>
</evidence>
<evidence type="ECO:0000256" key="2">
    <source>
        <dbReference type="SAM" id="Coils"/>
    </source>
</evidence>
<name>A0ABQ4YJ02_9ASTR</name>
<dbReference type="InterPro" id="IPR036397">
    <property type="entry name" value="RNaseH_sf"/>
</dbReference>
<keyword evidence="1" id="KW-0378">Hydrolase</keyword>
<keyword evidence="6" id="KW-1185">Reference proteome</keyword>
<dbReference type="EMBL" id="BQNB010010414">
    <property type="protein sequence ID" value="GJS76981.1"/>
    <property type="molecule type" value="Genomic_DNA"/>
</dbReference>
<feature type="compositionally biased region" description="Polar residues" evidence="3">
    <location>
        <begin position="818"/>
        <end position="835"/>
    </location>
</feature>
<evidence type="ECO:0000313" key="6">
    <source>
        <dbReference type="Proteomes" id="UP001151760"/>
    </source>
</evidence>
<dbReference type="InterPro" id="IPR039537">
    <property type="entry name" value="Retrotran_Ty1/copia-like"/>
</dbReference>
<dbReference type="InterPro" id="IPR057670">
    <property type="entry name" value="SH3_retrovirus"/>
</dbReference>
<feature type="coiled-coil region" evidence="2">
    <location>
        <begin position="104"/>
        <end position="131"/>
    </location>
</feature>
<evidence type="ECO:0000259" key="4">
    <source>
        <dbReference type="PROSITE" id="PS50994"/>
    </source>
</evidence>
<comment type="caution">
    <text evidence="5">The sequence shown here is derived from an EMBL/GenBank/DDBJ whole genome shotgun (WGS) entry which is preliminary data.</text>
</comment>
<feature type="domain" description="Integrase catalytic" evidence="4">
    <location>
        <begin position="614"/>
        <end position="715"/>
    </location>
</feature>
<dbReference type="Proteomes" id="UP001151760">
    <property type="component" value="Unassembled WGS sequence"/>
</dbReference>
<keyword evidence="1" id="KW-0645">Protease</keyword>
<sequence length="898" mass="102611">MAHIQPADNNDDSEPKHDAKTINDVNASQIHLKSRMHSNSVHEHMNHVKLKTIINTSDDDQIDSSIIFDDPYVDNNSGTDKHDLNAKDQYVALESLIYNVKKEAENEHSLNNELKKQKALLQKELETCKERLSKKDFKEHEKSYLDELVDLGEKLSSHDRIVYKMGQLIQTIHMLGKKPNKVYDPFLKAELGYQNLERLKKAIKAQPNMYDVDCLQSTKLIIVLPDYEETLEDVKQSRLKIKDKMIQLDYEKLNALYETFVPQTEIPIEQTYLSTPSTSNVHFESSIEMSDLPVKKMPNESKLLKLFIKLDRSIGDLQTQIDQTLLKDRSKALMCLNEIKQEIKEETYAYADVHAKNQDLLITISELKVKLAEQATNVNTKFDKSMALEKLVCITPLNKNKYFKATTVSKVQIKTNKSKPVTSCSTPENEQSQLKNANVIARGVAYSNSVSRSESKDNNSKKRVLLNTKVKRALFTSPITAKSSKVEATPVVVKSSGCSKHMNGNMKLLRNFVEKFMGIVRFGNDNFTAFTRYGDYVQGKITICHVYYVEGLRHNLFSVGQFCDEDLEVAFRSNTCFVWNLEGEDLLTGFHESNIYTISIFEMATSSPDQVLKIRSDNETEFKNATMKSFYEKLGILHQTLIARMPQQNGVVEHRNKTLIEAARIMLIFSKLPEFLWAKAISITCFTQNRSLMKPKAEIGFFVGYSESSRRFCVYSSQTRKIMETIHVKFDELTAMASECNNSGPDVNCSNFQDSSEEMNEIPSQQDMDNLFGPHYEEYYAPRTSDVLDNSTAKTLDNEDTPLSSSIIVEDNDAPQIVSASDESISKESGTSVLETHSDEQIQEDVAELNENTIMHSFEIPEFEEAESSSNFQDPSNMHEFHQQHRYTDKWTKMHLIK</sequence>
<accession>A0ABQ4YJ02</accession>
<dbReference type="InterPro" id="IPR054722">
    <property type="entry name" value="PolX-like_BBD"/>
</dbReference>